<protein>
    <submittedName>
        <fullName evidence="1">Uncharacterized protein</fullName>
    </submittedName>
</protein>
<dbReference type="AlphaFoldDB" id="X1RWY7"/>
<name>X1RWY7_9ZZZZ</name>
<reference evidence="1" key="1">
    <citation type="journal article" date="2014" name="Front. Microbiol.">
        <title>High frequency of phylogenetically diverse reductive dehalogenase-homologous genes in deep subseafloor sedimentary metagenomes.</title>
        <authorList>
            <person name="Kawai M."/>
            <person name="Futagami T."/>
            <person name="Toyoda A."/>
            <person name="Takaki Y."/>
            <person name="Nishi S."/>
            <person name="Hori S."/>
            <person name="Arai W."/>
            <person name="Tsubouchi T."/>
            <person name="Morono Y."/>
            <person name="Uchiyama I."/>
            <person name="Ito T."/>
            <person name="Fujiyama A."/>
            <person name="Inagaki F."/>
            <person name="Takami H."/>
        </authorList>
    </citation>
    <scope>NUCLEOTIDE SEQUENCE</scope>
    <source>
        <strain evidence="1">Expedition CK06-06</strain>
    </source>
</reference>
<feature type="non-terminal residue" evidence="1">
    <location>
        <position position="242"/>
    </location>
</feature>
<sequence>MKNKISLFIDSGAFSAFTKKVKIDIQEYIKFIKDNVNCIEVYANLDVIGSAEGTLKNQEIMEKAGLNPLPCFHYGEDIKYLEHYISKYEYIALGGMVPISTKDLSVWLDWIFPEYLCDKKGMPKVKVHGFGMTALKLMLRYPWYSVDSTSWVVAARLGQIYIPKIKSGKYDYKASPWKVIVSEKSPNMKEEGKHFHSFSKLEREMIINYLGEKSYTVEDLQDYKKRDELNIIYYLDLEKDLP</sequence>
<dbReference type="EMBL" id="BARW01006010">
    <property type="protein sequence ID" value="GAI85302.1"/>
    <property type="molecule type" value="Genomic_DNA"/>
</dbReference>
<gene>
    <name evidence="1" type="ORF">S12H4_12567</name>
</gene>
<comment type="caution">
    <text evidence="1">The sequence shown here is derived from an EMBL/GenBank/DDBJ whole genome shotgun (WGS) entry which is preliminary data.</text>
</comment>
<evidence type="ECO:0000313" key="1">
    <source>
        <dbReference type="EMBL" id="GAI85302.1"/>
    </source>
</evidence>
<accession>X1RWY7</accession>
<proteinExistence type="predicted"/>
<organism evidence="1">
    <name type="scientific">marine sediment metagenome</name>
    <dbReference type="NCBI Taxonomy" id="412755"/>
    <lineage>
        <taxon>unclassified sequences</taxon>
        <taxon>metagenomes</taxon>
        <taxon>ecological metagenomes</taxon>
    </lineage>
</organism>